<comment type="similarity">
    <text evidence="1">Belongs to the site-specific recombinase resolvase family.</text>
</comment>
<dbReference type="PANTHER" id="PTHR30461:SF2">
    <property type="entry name" value="SERINE RECOMBINASE PINE-RELATED"/>
    <property type="match status" value="1"/>
</dbReference>
<proteinExistence type="inferred from homology"/>
<keyword evidence="4" id="KW-0238">DNA-binding</keyword>
<dbReference type="Proteomes" id="UP000278775">
    <property type="component" value="Unassembled WGS sequence"/>
</dbReference>
<evidence type="ECO:0000256" key="6">
    <source>
        <dbReference type="PIRSR" id="PIRSR606118-50"/>
    </source>
</evidence>
<keyword evidence="5" id="KW-0233">DNA recombination</keyword>
<dbReference type="PANTHER" id="PTHR30461">
    <property type="entry name" value="DNA-INVERTASE FROM LAMBDOID PROPHAGE"/>
    <property type="match status" value="1"/>
</dbReference>
<dbReference type="OrthoDB" id="9797501at2"/>
<evidence type="ECO:0000256" key="3">
    <source>
        <dbReference type="ARBA" id="ARBA00023100"/>
    </source>
</evidence>
<dbReference type="Pfam" id="PF02796">
    <property type="entry name" value="HTH_7"/>
    <property type="match status" value="1"/>
</dbReference>
<dbReference type="Pfam" id="PF00239">
    <property type="entry name" value="Resolvase"/>
    <property type="match status" value="1"/>
</dbReference>
<dbReference type="PROSITE" id="PS00398">
    <property type="entry name" value="RECOMBINASES_2"/>
    <property type="match status" value="1"/>
</dbReference>
<dbReference type="EMBL" id="QWIU01000001">
    <property type="protein sequence ID" value="RNA64013.1"/>
    <property type="molecule type" value="Genomic_DNA"/>
</dbReference>
<dbReference type="GO" id="GO:0003677">
    <property type="term" value="F:DNA binding"/>
    <property type="evidence" value="ECO:0007669"/>
    <property type="project" value="UniProtKB-KW"/>
</dbReference>
<dbReference type="InterPro" id="IPR036162">
    <property type="entry name" value="Resolvase-like_N_sf"/>
</dbReference>
<dbReference type="SUPFAM" id="SSF53041">
    <property type="entry name" value="Resolvase-like"/>
    <property type="match status" value="1"/>
</dbReference>
<dbReference type="Gene3D" id="1.10.10.60">
    <property type="entry name" value="Homeodomain-like"/>
    <property type="match status" value="1"/>
</dbReference>
<reference evidence="10 12" key="1">
    <citation type="submission" date="2018-08" db="EMBL/GenBank/DDBJ databases">
        <title>Chryseobacterium nematophagum: a novel matrix digesting pathogen of nematodes.</title>
        <authorList>
            <person name="Page A."/>
            <person name="Roberts M."/>
            <person name="Felix M.-A."/>
            <person name="Weir W."/>
        </authorList>
    </citation>
    <scope>NUCLEOTIDE SEQUENCE [LARGE SCALE GENOMIC DNA]</scope>
    <source>
        <strain evidence="10 12">JUb129</strain>
    </source>
</reference>
<evidence type="ECO:0000313" key="12">
    <source>
        <dbReference type="Proteomes" id="UP000278775"/>
    </source>
</evidence>
<dbReference type="EMBL" id="QWIU01000003">
    <property type="protein sequence ID" value="RNA60445.1"/>
    <property type="molecule type" value="Genomic_DNA"/>
</dbReference>
<dbReference type="FunFam" id="3.40.50.1390:FF:000001">
    <property type="entry name" value="DNA recombinase"/>
    <property type="match status" value="1"/>
</dbReference>
<comment type="caution">
    <text evidence="10">The sequence shown here is derived from an EMBL/GenBank/DDBJ whole genome shotgun (WGS) entry which is preliminary data.</text>
</comment>
<dbReference type="GO" id="GO:0015074">
    <property type="term" value="P:DNA integration"/>
    <property type="evidence" value="ECO:0007669"/>
    <property type="project" value="UniProtKB-KW"/>
</dbReference>
<organism evidence="10 12">
    <name type="scientific">Chryseobacterium nematophagum</name>
    <dbReference type="NCBI Taxonomy" id="2305228"/>
    <lineage>
        <taxon>Bacteria</taxon>
        <taxon>Pseudomonadati</taxon>
        <taxon>Bacteroidota</taxon>
        <taxon>Flavobacteriia</taxon>
        <taxon>Flavobacteriales</taxon>
        <taxon>Weeksellaceae</taxon>
        <taxon>Chryseobacterium group</taxon>
        <taxon>Chryseobacterium</taxon>
    </lineage>
</organism>
<evidence type="ECO:0000313" key="9">
    <source>
        <dbReference type="EMBL" id="RNA60445.1"/>
    </source>
</evidence>
<dbReference type="SMART" id="SM00857">
    <property type="entry name" value="Resolvase"/>
    <property type="match status" value="1"/>
</dbReference>
<gene>
    <name evidence="11" type="ORF">D1631_00480</name>
    <name evidence="9" type="ORF">D1631_18280</name>
    <name evidence="10" type="ORF">D1631_18665</name>
</gene>
<dbReference type="GO" id="GO:0000150">
    <property type="term" value="F:DNA strand exchange activity"/>
    <property type="evidence" value="ECO:0007669"/>
    <property type="project" value="UniProtKB-KW"/>
</dbReference>
<dbReference type="PROSITE" id="PS51736">
    <property type="entry name" value="RECOMBINASES_3"/>
    <property type="match status" value="1"/>
</dbReference>
<dbReference type="PROSITE" id="PS00397">
    <property type="entry name" value="RECOMBINASES_1"/>
    <property type="match status" value="1"/>
</dbReference>
<dbReference type="AlphaFoldDB" id="A0A3M7TB76"/>
<dbReference type="Gene3D" id="3.40.50.1390">
    <property type="entry name" value="Resolvase, N-terminal catalytic domain"/>
    <property type="match status" value="1"/>
</dbReference>
<protein>
    <submittedName>
        <fullName evidence="10">Recombinase family protein</fullName>
    </submittedName>
</protein>
<name>A0A3M7TB76_9FLAO</name>
<evidence type="ECO:0000256" key="2">
    <source>
        <dbReference type="ARBA" id="ARBA00022908"/>
    </source>
</evidence>
<evidence type="ECO:0000259" key="8">
    <source>
        <dbReference type="PROSITE" id="PS51736"/>
    </source>
</evidence>
<keyword evidence="2" id="KW-0229">DNA integration</keyword>
<keyword evidence="3" id="KW-0230">DNA invertase</keyword>
<sequence>MKIGYARVSTQDQVLDLQLDELKLANCQQIFQEKISSGKERPQLIKMLETLREGDTVIVYKLDRLGRSLKELINLLSQFEERKIAFVSLKDAIDTSTPQGRFFLNIFASLAEFERDIIRERTKAGLSAARARGRMGGKKKGLSPEAVKKAETAVMLYRERKTAEEIAGIIGVGRATVYRYLEAMGQKRNL</sequence>
<dbReference type="CDD" id="cd03768">
    <property type="entry name" value="SR_ResInv"/>
    <property type="match status" value="1"/>
</dbReference>
<dbReference type="InterPro" id="IPR006120">
    <property type="entry name" value="Resolvase_HTH_dom"/>
</dbReference>
<evidence type="ECO:0000256" key="7">
    <source>
        <dbReference type="PROSITE-ProRule" id="PRU10137"/>
    </source>
</evidence>
<feature type="domain" description="Resolvase/invertase-type recombinase catalytic" evidence="8">
    <location>
        <begin position="1"/>
        <end position="133"/>
    </location>
</feature>
<evidence type="ECO:0000313" key="11">
    <source>
        <dbReference type="EMBL" id="RNA64013.1"/>
    </source>
</evidence>
<evidence type="ECO:0000313" key="10">
    <source>
        <dbReference type="EMBL" id="RNA60511.1"/>
    </source>
</evidence>
<dbReference type="EMBL" id="QWIU01000003">
    <property type="protein sequence ID" value="RNA60511.1"/>
    <property type="molecule type" value="Genomic_DNA"/>
</dbReference>
<dbReference type="InterPro" id="IPR006119">
    <property type="entry name" value="Resolv_N"/>
</dbReference>
<evidence type="ECO:0000256" key="4">
    <source>
        <dbReference type="ARBA" id="ARBA00023125"/>
    </source>
</evidence>
<evidence type="ECO:0000256" key="1">
    <source>
        <dbReference type="ARBA" id="ARBA00009913"/>
    </source>
</evidence>
<accession>A0A3M7TB76</accession>
<dbReference type="RefSeq" id="WP_122634768.1">
    <property type="nucleotide sequence ID" value="NZ_QWIU01000001.1"/>
</dbReference>
<feature type="active site" description="O-(5'-phospho-DNA)-serine intermediate" evidence="6 7">
    <location>
        <position position="9"/>
    </location>
</feature>
<evidence type="ECO:0000256" key="5">
    <source>
        <dbReference type="ARBA" id="ARBA00023172"/>
    </source>
</evidence>
<dbReference type="InterPro" id="IPR050639">
    <property type="entry name" value="SSR_resolvase"/>
</dbReference>
<dbReference type="InterPro" id="IPR006118">
    <property type="entry name" value="Recombinase_CS"/>
</dbReference>